<dbReference type="GO" id="GO:0005840">
    <property type="term" value="C:ribosome"/>
    <property type="evidence" value="ECO:0007669"/>
    <property type="project" value="UniProtKB-KW"/>
</dbReference>
<dbReference type="FunFam" id="3.40.5.10:FF:000002">
    <property type="entry name" value="50S ribosomal protein L9"/>
    <property type="match status" value="1"/>
</dbReference>
<keyword evidence="3 7" id="KW-0694">RNA-binding</keyword>
<dbReference type="Pfam" id="PF01281">
    <property type="entry name" value="Ribosomal_L9_N"/>
    <property type="match status" value="1"/>
</dbReference>
<proteinExistence type="inferred from homology"/>
<reference evidence="11" key="1">
    <citation type="journal article" date="2021" name="PeerJ">
        <title>Extensive microbial diversity within the chicken gut microbiome revealed by metagenomics and culture.</title>
        <authorList>
            <person name="Gilroy R."/>
            <person name="Ravi A."/>
            <person name="Getino M."/>
            <person name="Pursley I."/>
            <person name="Horton D.L."/>
            <person name="Alikhan N.F."/>
            <person name="Baker D."/>
            <person name="Gharbi K."/>
            <person name="Hall N."/>
            <person name="Watson M."/>
            <person name="Adriaenssens E.M."/>
            <person name="Foster-Nyarko E."/>
            <person name="Jarju S."/>
            <person name="Secka A."/>
            <person name="Antonio M."/>
            <person name="Oren A."/>
            <person name="Chaudhuri R.R."/>
            <person name="La Ragione R."/>
            <person name="Hildebrand F."/>
            <person name="Pallen M.J."/>
        </authorList>
    </citation>
    <scope>NUCLEOTIDE SEQUENCE</scope>
    <source>
        <strain evidence="11">ChiSjej5B23-15282</strain>
    </source>
</reference>
<reference evidence="11" key="2">
    <citation type="submission" date="2021-04" db="EMBL/GenBank/DDBJ databases">
        <authorList>
            <person name="Gilroy R."/>
        </authorList>
    </citation>
    <scope>NUCLEOTIDE SEQUENCE</scope>
    <source>
        <strain evidence="11">ChiSjej5B23-15282</strain>
    </source>
</reference>
<evidence type="ECO:0000313" key="12">
    <source>
        <dbReference type="Proteomes" id="UP000824243"/>
    </source>
</evidence>
<name>A0A9D1VVB6_9FIRM</name>
<dbReference type="NCBIfam" id="TIGR00158">
    <property type="entry name" value="L9"/>
    <property type="match status" value="1"/>
</dbReference>
<comment type="function">
    <text evidence="7">Binds to the 23S rRNA.</text>
</comment>
<gene>
    <name evidence="7 11" type="primary">rplI</name>
    <name evidence="11" type="ORF">H9981_01450</name>
</gene>
<evidence type="ECO:0000256" key="1">
    <source>
        <dbReference type="ARBA" id="ARBA00010605"/>
    </source>
</evidence>
<dbReference type="SUPFAM" id="SSF55653">
    <property type="entry name" value="Ribosomal protein L9 C-domain"/>
    <property type="match status" value="1"/>
</dbReference>
<organism evidence="11 12">
    <name type="scientific">Candidatus Mediterraneibacter caccavium</name>
    <dbReference type="NCBI Taxonomy" id="2838661"/>
    <lineage>
        <taxon>Bacteria</taxon>
        <taxon>Bacillati</taxon>
        <taxon>Bacillota</taxon>
        <taxon>Clostridia</taxon>
        <taxon>Lachnospirales</taxon>
        <taxon>Lachnospiraceae</taxon>
        <taxon>Mediterraneibacter</taxon>
    </lineage>
</organism>
<dbReference type="AlphaFoldDB" id="A0A9D1VVB6"/>
<dbReference type="InterPro" id="IPR036935">
    <property type="entry name" value="Ribosomal_bL9_N_sf"/>
</dbReference>
<dbReference type="InterPro" id="IPR020070">
    <property type="entry name" value="Ribosomal_bL9_N"/>
</dbReference>
<protein>
    <recommendedName>
        <fullName evidence="6 7">Large ribosomal subunit protein bL9</fullName>
    </recommendedName>
</protein>
<evidence type="ECO:0000256" key="7">
    <source>
        <dbReference type="HAMAP-Rule" id="MF_00503"/>
    </source>
</evidence>
<evidence type="ECO:0000259" key="9">
    <source>
        <dbReference type="Pfam" id="PF01281"/>
    </source>
</evidence>
<dbReference type="Gene3D" id="3.40.5.10">
    <property type="entry name" value="Ribosomal protein L9, N-terminal domain"/>
    <property type="match status" value="1"/>
</dbReference>
<dbReference type="GO" id="GO:0003735">
    <property type="term" value="F:structural constituent of ribosome"/>
    <property type="evidence" value="ECO:0007669"/>
    <property type="project" value="InterPro"/>
</dbReference>
<dbReference type="Proteomes" id="UP000824243">
    <property type="component" value="Unassembled WGS sequence"/>
</dbReference>
<dbReference type="PANTHER" id="PTHR21368">
    <property type="entry name" value="50S RIBOSOMAL PROTEIN L9"/>
    <property type="match status" value="1"/>
</dbReference>
<evidence type="ECO:0000256" key="6">
    <source>
        <dbReference type="ARBA" id="ARBA00035292"/>
    </source>
</evidence>
<evidence type="ECO:0000259" key="10">
    <source>
        <dbReference type="Pfam" id="PF03948"/>
    </source>
</evidence>
<dbReference type="SUPFAM" id="SSF55658">
    <property type="entry name" value="L9 N-domain-like"/>
    <property type="match status" value="1"/>
</dbReference>
<dbReference type="InterPro" id="IPR020069">
    <property type="entry name" value="Ribosomal_bL9_C"/>
</dbReference>
<feature type="coiled-coil region" evidence="8">
    <location>
        <begin position="48"/>
        <end position="75"/>
    </location>
</feature>
<evidence type="ECO:0000256" key="3">
    <source>
        <dbReference type="ARBA" id="ARBA00022884"/>
    </source>
</evidence>
<dbReference type="InterPro" id="IPR000244">
    <property type="entry name" value="Ribosomal_bL9"/>
</dbReference>
<dbReference type="InterPro" id="IPR009027">
    <property type="entry name" value="Ribosomal_bL9/RNase_H1_N"/>
</dbReference>
<dbReference type="InterPro" id="IPR036791">
    <property type="entry name" value="Ribosomal_bL9_C_sf"/>
</dbReference>
<evidence type="ECO:0000256" key="2">
    <source>
        <dbReference type="ARBA" id="ARBA00022730"/>
    </source>
</evidence>
<keyword evidence="8" id="KW-0175">Coiled coil</keyword>
<comment type="caution">
    <text evidence="11">The sequence shown here is derived from an EMBL/GenBank/DDBJ whole genome shotgun (WGS) entry which is preliminary data.</text>
</comment>
<dbReference type="HAMAP" id="MF_00503">
    <property type="entry name" value="Ribosomal_bL9"/>
    <property type="match status" value="1"/>
</dbReference>
<dbReference type="GO" id="GO:0006412">
    <property type="term" value="P:translation"/>
    <property type="evidence" value="ECO:0007669"/>
    <property type="project" value="UniProtKB-UniRule"/>
</dbReference>
<keyword evidence="2 7" id="KW-0699">rRNA-binding</keyword>
<dbReference type="EMBL" id="DXFA01000024">
    <property type="protein sequence ID" value="HIX47676.1"/>
    <property type="molecule type" value="Genomic_DNA"/>
</dbReference>
<evidence type="ECO:0000256" key="5">
    <source>
        <dbReference type="ARBA" id="ARBA00023274"/>
    </source>
</evidence>
<dbReference type="Gene3D" id="3.10.430.100">
    <property type="entry name" value="Ribosomal protein L9, C-terminal domain"/>
    <property type="match status" value="1"/>
</dbReference>
<dbReference type="InterPro" id="IPR020594">
    <property type="entry name" value="Ribosomal_bL9_bac/chp"/>
</dbReference>
<feature type="domain" description="Ribosomal protein L9" evidence="9">
    <location>
        <begin position="1"/>
        <end position="46"/>
    </location>
</feature>
<dbReference type="GO" id="GO:0019843">
    <property type="term" value="F:rRNA binding"/>
    <property type="evidence" value="ECO:0007669"/>
    <property type="project" value="UniProtKB-UniRule"/>
</dbReference>
<feature type="domain" description="Large ribosomal subunit protein bL9 C-terminal" evidence="10">
    <location>
        <begin position="64"/>
        <end position="146"/>
    </location>
</feature>
<keyword evidence="4 7" id="KW-0689">Ribosomal protein</keyword>
<accession>A0A9D1VVB6</accession>
<keyword evidence="5 7" id="KW-0687">Ribonucleoprotein</keyword>
<evidence type="ECO:0000256" key="8">
    <source>
        <dbReference type="SAM" id="Coils"/>
    </source>
</evidence>
<comment type="similarity">
    <text evidence="1 7">Belongs to the bacterial ribosomal protein bL9 family.</text>
</comment>
<sequence>MKVILLQDVKSLGKKGEIVNVNDGYARNFILPKKLGVEATGKNLNDLKLQKNNEKKVAQENLDAAKKLAAELAEGKVELAIKVGEGGRAFGSVSSKEIAAAVKEQMGLDVDKKKIQLKEAIKSLGTHIVAVKLHPEVTAELKVSVKEEA</sequence>
<dbReference type="Pfam" id="PF03948">
    <property type="entry name" value="Ribosomal_L9_C"/>
    <property type="match status" value="1"/>
</dbReference>
<evidence type="ECO:0000313" key="11">
    <source>
        <dbReference type="EMBL" id="HIX47676.1"/>
    </source>
</evidence>
<evidence type="ECO:0000256" key="4">
    <source>
        <dbReference type="ARBA" id="ARBA00022980"/>
    </source>
</evidence>
<dbReference type="GO" id="GO:1990904">
    <property type="term" value="C:ribonucleoprotein complex"/>
    <property type="evidence" value="ECO:0007669"/>
    <property type="project" value="UniProtKB-KW"/>
</dbReference>